<dbReference type="OrthoDB" id="6513683at2759"/>
<gene>
    <name evidence="1" type="ORF">SSS_2439</name>
</gene>
<evidence type="ECO:0000313" key="1">
    <source>
        <dbReference type="EMBL" id="KAF7492777.1"/>
    </source>
</evidence>
<dbReference type="Proteomes" id="UP000070412">
    <property type="component" value="Unassembled WGS sequence"/>
</dbReference>
<reference evidence="3" key="1">
    <citation type="journal article" date="2020" name="PLoS Negl. Trop. Dis.">
        <title>High-quality nuclear genome for Sarcoptes scabiei-A critical resource for a neglected parasite.</title>
        <authorList>
            <person name="Korhonen P.K."/>
            <person name="Gasser R.B."/>
            <person name="Ma G."/>
            <person name="Wang T."/>
            <person name="Stroehlein A.J."/>
            <person name="Young N.D."/>
            <person name="Ang C.S."/>
            <person name="Fernando D.D."/>
            <person name="Lu H.C."/>
            <person name="Taylor S."/>
            <person name="Reynolds S.L."/>
            <person name="Mofiz E."/>
            <person name="Najaraj S.H."/>
            <person name="Gowda H."/>
            <person name="Madugundu A."/>
            <person name="Renuse S."/>
            <person name="Holt D."/>
            <person name="Pandey A."/>
            <person name="Papenfuss A.T."/>
            <person name="Fischer K."/>
        </authorList>
    </citation>
    <scope>NUCLEOTIDE SEQUENCE [LARGE SCALE GENOMIC DNA]</scope>
</reference>
<evidence type="ECO:0000313" key="3">
    <source>
        <dbReference type="Proteomes" id="UP000070412"/>
    </source>
</evidence>
<dbReference type="EMBL" id="WVUK01000056">
    <property type="protein sequence ID" value="KAF7492777.1"/>
    <property type="molecule type" value="Genomic_DNA"/>
</dbReference>
<protein>
    <submittedName>
        <fullName evidence="1">Filamentous hemagglutinin</fullName>
    </submittedName>
</protein>
<keyword evidence="3" id="KW-1185">Reference proteome</keyword>
<proteinExistence type="predicted"/>
<name>A0A834VCR8_SARSC</name>
<sequence>MILIEILDYFSSFDSKIIRKKIHSNFNLDRFDAPSMMMRKKMKIILLIAGLLVLDSVKAWTISSSPEIPSQNVEILAQCPDETDSCFVLREQTDKDFQNQICFAKIVAEAKFNLKDKCLSLSGIDLKVSDDNETKLKRLDSVPMKVSLKNECPQNRIDVDATYCLLLNPSNLKREQNLLTLDNTTILARGFCENLHKCSPLRTKFEMTELEEQMTKIAGVKTEPNELSFEKTIKTEDDLKETQKVSANEERSVISSSMPLFDSHYPHTQKDYSYAQNKIYLRPPGLLTNGYFTSKYQLYNTVPQVDPYNVFSNITYQGPRYSPPKLFKPPEKFVRHIFNKTKNYLEQESLDTYESSLDSSNPSRRSLVPPISAQVIYSPSNPAPSYAPLITPAPPKMIPGKLVTLTTAPPPAPAPAAVAYAPSPAPAPAPAAVAYAPAPAPAPAPAAVAYAPAPAPAPAPAAVAYVPPPAPAPAPAAVAYAPPPAPAPAPAAVAYVPPPAPAPAPAAVAYAPPAPAPAPAAVAYVPPPAPAPAPAAVAYAPPPPAPAPAPAAVAYAPPPPAPAPAPAAVAYAPPPPAPAPAPAAVAYVPPPAPAPAPAAVAYAPPAPAPAPAAVAFAPPPSPAPAPAPSAVAYAPAPAPAPAPVIYFLSRPPAPLPASLPMPYPPPLPSTVMYGPSSAPTEGPQLTYSKKVESYNLTAPIMTGLPMPVSMPAVPSYGPSYKRSLVRSFPLFRNSDSNLFEDYYASSHNISDVCPTKPSSCPICIENFDEESEALLNVCDFANIIEAKFSQFEDMFKFNISKSMKSDQNIDFETESFTDRSFDFVFNEKCLEQCPQLESAYLLLLAKEPLPTDDCFIFDNQLVLAPSTYLNKFDIRRLLKKHKCKKNLE</sequence>
<reference evidence="2" key="3">
    <citation type="submission" date="2022-06" db="UniProtKB">
        <authorList>
            <consortium name="EnsemblMetazoa"/>
        </authorList>
    </citation>
    <scope>IDENTIFICATION</scope>
</reference>
<evidence type="ECO:0000313" key="2">
    <source>
        <dbReference type="EnsemblMetazoa" id="KAF7492777.1"/>
    </source>
</evidence>
<dbReference type="AlphaFoldDB" id="A0A834VCR8"/>
<dbReference type="EnsemblMetazoa" id="SSS_2439s_mrna">
    <property type="protein sequence ID" value="KAF7492777.1"/>
    <property type="gene ID" value="SSS_2439"/>
</dbReference>
<accession>A0A834VCR8</accession>
<organism evidence="1">
    <name type="scientific">Sarcoptes scabiei</name>
    <name type="common">Itch mite</name>
    <name type="synonym">Acarus scabiei</name>
    <dbReference type="NCBI Taxonomy" id="52283"/>
    <lineage>
        <taxon>Eukaryota</taxon>
        <taxon>Metazoa</taxon>
        <taxon>Ecdysozoa</taxon>
        <taxon>Arthropoda</taxon>
        <taxon>Chelicerata</taxon>
        <taxon>Arachnida</taxon>
        <taxon>Acari</taxon>
        <taxon>Acariformes</taxon>
        <taxon>Sarcoptiformes</taxon>
        <taxon>Astigmata</taxon>
        <taxon>Psoroptidia</taxon>
        <taxon>Sarcoptoidea</taxon>
        <taxon>Sarcoptidae</taxon>
        <taxon>Sarcoptinae</taxon>
        <taxon>Sarcoptes</taxon>
    </lineage>
</organism>
<dbReference type="PRINTS" id="PR01217">
    <property type="entry name" value="PRICHEXTENSN"/>
</dbReference>
<reference evidence="1" key="2">
    <citation type="submission" date="2020-01" db="EMBL/GenBank/DDBJ databases">
        <authorList>
            <person name="Korhonen P.K.K."/>
            <person name="Guangxu M.G."/>
            <person name="Wang T.W."/>
            <person name="Stroehlein A.J.S."/>
            <person name="Young N.D."/>
            <person name="Ang C.-S.A."/>
            <person name="Fernando D.W.F."/>
            <person name="Lu H.L."/>
            <person name="Taylor S.T."/>
            <person name="Ehtesham M.E.M."/>
            <person name="Najaraj S.H.N."/>
            <person name="Harsha G.H.G."/>
            <person name="Madugundu A.M."/>
            <person name="Renuse S.R."/>
            <person name="Holt D.H."/>
            <person name="Pandey A.P."/>
            <person name="Papenfuss A.P."/>
            <person name="Gasser R.B.G."/>
            <person name="Fischer K.F."/>
        </authorList>
    </citation>
    <scope>NUCLEOTIDE SEQUENCE</scope>
    <source>
        <strain evidence="1">SSS_KF_BRIS2020</strain>
    </source>
</reference>